<dbReference type="PIRSF" id="PIRSF006470">
    <property type="entry name" value="DctB"/>
    <property type="match status" value="1"/>
</dbReference>
<sequence>MPANAKLPIVIKFSHVVTPDTPKGKAANYFAQRAAELTEGAVSVEVFPNSTLYKDKDEIQALQLGAVQMLAPSLAKLTQLGIHEFEVFDLPYLFDDIQTLHRVTEGWLGANLLGRLETKGVKGLAFWDNGFKSFSANRPLHDLPSFKGLRIRIQPSKVLEAQIRTLGAQPSALPFSGTYQALRTGFIDGAENPHSNFFTQKIYEVQKHIVLTNHGYLGYAVIANKRFWDNLPARIRYQLTQAIGEATEYANRIAQEENDQALQKIKATGKTRIYTLSAAERAELRRAMLATHAKMAPYIGQSVVNAVYEETGFDPNKQ</sequence>
<keyword evidence="2" id="KW-0813">Transport</keyword>
<proteinExistence type="inferred from homology"/>
<dbReference type="InterPro" id="IPR018389">
    <property type="entry name" value="DctP_fam"/>
</dbReference>
<reference evidence="5" key="1">
    <citation type="submission" date="2024-06" db="EMBL/GenBank/DDBJ databases">
        <title>Radixoralia hellwigii gen. nov., sp nov., isolated from a root canal in the human oral cavity.</title>
        <authorList>
            <person name="Bartsch S."/>
            <person name="Wittmer A."/>
            <person name="Schulz A.-K."/>
            <person name="Neumann-Schaal M."/>
            <person name="Wolf J."/>
            <person name="Gronow S."/>
            <person name="Tennert C."/>
            <person name="Haecker G."/>
            <person name="Cieplik F."/>
            <person name="Al-Ahmad A."/>
        </authorList>
    </citation>
    <scope>NUCLEOTIDE SEQUENCE [LARGE SCALE GENOMIC DNA]</scope>
    <source>
        <strain evidence="5">Wk13</strain>
    </source>
</reference>
<dbReference type="PANTHER" id="PTHR33376">
    <property type="match status" value="1"/>
</dbReference>
<gene>
    <name evidence="4" type="ORF">ABCS64_09510</name>
</gene>
<dbReference type="InterPro" id="IPR004682">
    <property type="entry name" value="TRAP_DctP"/>
</dbReference>
<dbReference type="PANTHER" id="PTHR33376:SF7">
    <property type="entry name" value="C4-DICARBOXYLATE-BINDING PROTEIN DCTB"/>
    <property type="match status" value="1"/>
</dbReference>
<dbReference type="EMBL" id="JBEUWX010000002">
    <property type="protein sequence ID" value="MFA9950549.1"/>
    <property type="molecule type" value="Genomic_DNA"/>
</dbReference>
<evidence type="ECO:0000313" key="5">
    <source>
        <dbReference type="Proteomes" id="UP001574673"/>
    </source>
</evidence>
<comment type="caution">
    <text evidence="4">The sequence shown here is derived from an EMBL/GenBank/DDBJ whole genome shotgun (WGS) entry which is preliminary data.</text>
</comment>
<protein>
    <submittedName>
        <fullName evidence="4">DctP family TRAP transporter solute-binding subunit</fullName>
    </submittedName>
</protein>
<evidence type="ECO:0000313" key="4">
    <source>
        <dbReference type="EMBL" id="MFA9950549.1"/>
    </source>
</evidence>
<evidence type="ECO:0000256" key="2">
    <source>
        <dbReference type="ARBA" id="ARBA00022448"/>
    </source>
</evidence>
<organism evidence="4 5">
    <name type="scientific">Dentiradicibacter hellwigii</name>
    <dbReference type="NCBI Taxonomy" id="3149053"/>
    <lineage>
        <taxon>Bacteria</taxon>
        <taxon>Pseudomonadati</taxon>
        <taxon>Pseudomonadota</taxon>
        <taxon>Betaproteobacteria</taxon>
        <taxon>Rhodocyclales</taxon>
        <taxon>Rhodocyclaceae</taxon>
        <taxon>Dentiradicibacter</taxon>
    </lineage>
</organism>
<comment type="similarity">
    <text evidence="1">Belongs to the bacterial solute-binding protein 7 family.</text>
</comment>
<dbReference type="Gene3D" id="3.40.190.170">
    <property type="entry name" value="Bacterial extracellular solute-binding protein, family 7"/>
    <property type="match status" value="1"/>
</dbReference>
<accession>A0ABV4UIA7</accession>
<evidence type="ECO:0000256" key="3">
    <source>
        <dbReference type="ARBA" id="ARBA00022729"/>
    </source>
</evidence>
<name>A0ABV4UIA7_9RHOO</name>
<keyword evidence="5" id="KW-1185">Reference proteome</keyword>
<dbReference type="Proteomes" id="UP001574673">
    <property type="component" value="Unassembled WGS sequence"/>
</dbReference>
<dbReference type="Pfam" id="PF03480">
    <property type="entry name" value="DctP"/>
    <property type="match status" value="1"/>
</dbReference>
<dbReference type="NCBIfam" id="NF037995">
    <property type="entry name" value="TRAP_S1"/>
    <property type="match status" value="1"/>
</dbReference>
<dbReference type="NCBIfam" id="TIGR00787">
    <property type="entry name" value="dctP"/>
    <property type="match status" value="1"/>
</dbReference>
<keyword evidence="3" id="KW-0732">Signal</keyword>
<dbReference type="RefSeq" id="WP_418891931.1">
    <property type="nucleotide sequence ID" value="NZ_JBEUWX010000002.1"/>
</dbReference>
<evidence type="ECO:0000256" key="1">
    <source>
        <dbReference type="ARBA" id="ARBA00009023"/>
    </source>
</evidence>
<dbReference type="InterPro" id="IPR038404">
    <property type="entry name" value="TRAP_DctP_sf"/>
</dbReference>